<name>A0ABU3EMI8_9RHOB</name>
<sequence>MRGDHTAPDSIVLKVPFRIVKRGGRKEVHLPPDAPQHRDADDTLVRALARAFRWKRQLDTGTFATIADLARHEQIALSYVTRILRLTLLAPDIVEAILAGRHGPRISLAQLQAGFPEEWDAQRALLGLSKLLLH</sequence>
<dbReference type="RefSeq" id="WP_311761724.1">
    <property type="nucleotide sequence ID" value="NZ_JAVRQI010000028.1"/>
</dbReference>
<evidence type="ECO:0008006" key="3">
    <source>
        <dbReference type="Google" id="ProtNLM"/>
    </source>
</evidence>
<gene>
    <name evidence="1" type="ORF">RM190_22475</name>
</gene>
<accession>A0ABU3EMI8</accession>
<evidence type="ECO:0000313" key="1">
    <source>
        <dbReference type="EMBL" id="MDT1064640.1"/>
    </source>
</evidence>
<dbReference type="EMBL" id="JAVRQI010000028">
    <property type="protein sequence ID" value="MDT1064640.1"/>
    <property type="molecule type" value="Genomic_DNA"/>
</dbReference>
<proteinExistence type="predicted"/>
<dbReference type="Proteomes" id="UP001251085">
    <property type="component" value="Unassembled WGS sequence"/>
</dbReference>
<protein>
    <recommendedName>
        <fullName evidence="3">Bacteriophage-related protein</fullName>
    </recommendedName>
</protein>
<reference evidence="2" key="1">
    <citation type="submission" date="2023-07" db="EMBL/GenBank/DDBJ databases">
        <title>Characterization of two Paracoccaceae strains isolated from Phycosphere and proposal of Xinfangfangia lacusdiani sp. nov.</title>
        <authorList>
            <person name="Deng Y."/>
            <person name="Zhang Y.Q."/>
        </authorList>
    </citation>
    <scope>NUCLEOTIDE SEQUENCE [LARGE SCALE GENOMIC DNA]</scope>
    <source>
        <strain evidence="2">CPCC 101403</strain>
    </source>
</reference>
<organism evidence="1 2">
    <name type="scientific">Paracoccus broussonetiae</name>
    <dbReference type="NCBI Taxonomy" id="3075834"/>
    <lineage>
        <taxon>Bacteria</taxon>
        <taxon>Pseudomonadati</taxon>
        <taxon>Pseudomonadota</taxon>
        <taxon>Alphaproteobacteria</taxon>
        <taxon>Rhodobacterales</taxon>
        <taxon>Paracoccaceae</taxon>
        <taxon>Paracoccus</taxon>
    </lineage>
</organism>
<evidence type="ECO:0000313" key="2">
    <source>
        <dbReference type="Proteomes" id="UP001251085"/>
    </source>
</evidence>
<comment type="caution">
    <text evidence="1">The sequence shown here is derived from an EMBL/GenBank/DDBJ whole genome shotgun (WGS) entry which is preliminary data.</text>
</comment>
<keyword evidence="2" id="KW-1185">Reference proteome</keyword>
<dbReference type="SUPFAM" id="SSF109709">
    <property type="entry name" value="KorB DNA-binding domain-like"/>
    <property type="match status" value="1"/>
</dbReference>